<evidence type="ECO:0000313" key="6">
    <source>
        <dbReference type="EMBL" id="CAG8979291.1"/>
    </source>
</evidence>
<accession>A0A9N9Q9S6</accession>
<dbReference type="Proteomes" id="UP000701801">
    <property type="component" value="Unassembled WGS sequence"/>
</dbReference>
<sequence>MPFLTRSPSLLIKPTCLLLKTAYLPLQLHQHQHIHIYTAFNTMPPSNFSGKGSMHYTTTNPALASSDIDAFRDVLRKSRRVLALCGAGLSAASGLDTFRGKGGFWRNYKARSLVTPEAFEADPGLVWLFYAYRRHKALQAKPNVAHFALAELARKRGEGFLCLSQNVDGSASERNYVVLNKIGDSVHTSRTNSIPFSTHCISHLTTPRPLPTSKPPPFPTKLLHSTLFNLKCHSCTYVQTDNFDDPVHPSLLIDDASIIARLSPAKSSVTATARLLDPNSPKTIDPAELPHYPEYRTGLLRLGVVWFGEALPEETLKEVNRWIEEGRIDLILVIGTTAAVWPAAGYVQEARRKGAKVAVVNMDTDHLGSAGSLRKGDFLFVGDAATLLPEMLQPIVGI</sequence>
<proteinExistence type="inferred from homology"/>
<keyword evidence="3" id="KW-0520">NAD</keyword>
<dbReference type="AlphaFoldDB" id="A0A9N9Q9S6"/>
<evidence type="ECO:0000259" key="5">
    <source>
        <dbReference type="PROSITE" id="PS50305"/>
    </source>
</evidence>
<dbReference type="GO" id="GO:0017136">
    <property type="term" value="F:histone deacetylase activity, NAD-dependent"/>
    <property type="evidence" value="ECO:0007669"/>
    <property type="project" value="TreeGrafter"/>
</dbReference>
<name>A0A9N9Q9S6_9HELO</name>
<keyword evidence="7" id="KW-1185">Reference proteome</keyword>
<gene>
    <name evidence="6" type="ORF">HYALB_00012674</name>
</gene>
<evidence type="ECO:0000256" key="1">
    <source>
        <dbReference type="ARBA" id="ARBA00006924"/>
    </source>
</evidence>
<comment type="similarity">
    <text evidence="1">Belongs to the sirtuin family. Class I subfamily.</text>
</comment>
<dbReference type="Gene3D" id="3.30.1600.10">
    <property type="entry name" value="SIR2/SIRT2 'Small Domain"/>
    <property type="match status" value="2"/>
</dbReference>
<protein>
    <recommendedName>
        <fullName evidence="5">Deacetylase sirtuin-type domain-containing protein</fullName>
    </recommendedName>
</protein>
<feature type="domain" description="Deacetylase sirtuin-type" evidence="5">
    <location>
        <begin position="61"/>
        <end position="398"/>
    </location>
</feature>
<dbReference type="InterPro" id="IPR029035">
    <property type="entry name" value="DHS-like_NAD/FAD-binding_dom"/>
</dbReference>
<evidence type="ECO:0000313" key="7">
    <source>
        <dbReference type="Proteomes" id="UP000701801"/>
    </source>
</evidence>
<dbReference type="GO" id="GO:0070403">
    <property type="term" value="F:NAD+ binding"/>
    <property type="evidence" value="ECO:0007669"/>
    <property type="project" value="InterPro"/>
</dbReference>
<dbReference type="EMBL" id="CAJVRM010000306">
    <property type="protein sequence ID" value="CAG8979291.1"/>
    <property type="molecule type" value="Genomic_DNA"/>
</dbReference>
<dbReference type="OrthoDB" id="424302at2759"/>
<evidence type="ECO:0000256" key="4">
    <source>
        <dbReference type="PROSITE-ProRule" id="PRU00236"/>
    </source>
</evidence>
<dbReference type="SUPFAM" id="SSF52467">
    <property type="entry name" value="DHS-like NAD/FAD-binding domain"/>
    <property type="match status" value="1"/>
</dbReference>
<dbReference type="InterPro" id="IPR050134">
    <property type="entry name" value="NAD-dep_sirtuin_deacylases"/>
</dbReference>
<comment type="caution">
    <text evidence="6">The sequence shown here is derived from an EMBL/GenBank/DDBJ whole genome shotgun (WGS) entry which is preliminary data.</text>
</comment>
<dbReference type="InterPro" id="IPR003000">
    <property type="entry name" value="Sirtuin"/>
</dbReference>
<dbReference type="Pfam" id="PF02146">
    <property type="entry name" value="SIR2"/>
    <property type="match status" value="2"/>
</dbReference>
<comment type="caution">
    <text evidence="4">Lacks conserved residue(s) required for the propagation of feature annotation.</text>
</comment>
<dbReference type="Gene3D" id="3.40.50.1220">
    <property type="entry name" value="TPP-binding domain"/>
    <property type="match status" value="2"/>
</dbReference>
<dbReference type="PANTHER" id="PTHR11085:SF10">
    <property type="entry name" value="NAD-DEPENDENT PROTEIN DEACYLASE SIRTUIN-5, MITOCHONDRIAL-RELATED"/>
    <property type="match status" value="1"/>
</dbReference>
<organism evidence="6 7">
    <name type="scientific">Hymenoscyphus albidus</name>
    <dbReference type="NCBI Taxonomy" id="595503"/>
    <lineage>
        <taxon>Eukaryota</taxon>
        <taxon>Fungi</taxon>
        <taxon>Dikarya</taxon>
        <taxon>Ascomycota</taxon>
        <taxon>Pezizomycotina</taxon>
        <taxon>Leotiomycetes</taxon>
        <taxon>Helotiales</taxon>
        <taxon>Helotiaceae</taxon>
        <taxon>Hymenoscyphus</taxon>
    </lineage>
</organism>
<reference evidence="6" key="1">
    <citation type="submission" date="2021-07" db="EMBL/GenBank/DDBJ databases">
        <authorList>
            <person name="Durling M."/>
        </authorList>
    </citation>
    <scope>NUCLEOTIDE SEQUENCE</scope>
</reference>
<dbReference type="InterPro" id="IPR026590">
    <property type="entry name" value="Ssirtuin_cat_dom"/>
</dbReference>
<keyword evidence="2" id="KW-0808">Transferase</keyword>
<evidence type="ECO:0000256" key="3">
    <source>
        <dbReference type="ARBA" id="ARBA00023027"/>
    </source>
</evidence>
<dbReference type="GO" id="GO:0005634">
    <property type="term" value="C:nucleus"/>
    <property type="evidence" value="ECO:0007669"/>
    <property type="project" value="TreeGrafter"/>
</dbReference>
<dbReference type="PANTHER" id="PTHR11085">
    <property type="entry name" value="NAD-DEPENDENT PROTEIN DEACYLASE SIRTUIN-5, MITOCHONDRIAL-RELATED"/>
    <property type="match status" value="1"/>
</dbReference>
<dbReference type="PROSITE" id="PS50305">
    <property type="entry name" value="SIRTUIN"/>
    <property type="match status" value="1"/>
</dbReference>
<dbReference type="InterPro" id="IPR026591">
    <property type="entry name" value="Sirtuin_cat_small_dom_sf"/>
</dbReference>
<evidence type="ECO:0000256" key="2">
    <source>
        <dbReference type="ARBA" id="ARBA00022679"/>
    </source>
</evidence>